<evidence type="ECO:0000256" key="1">
    <source>
        <dbReference type="SAM" id="MobiDB-lite"/>
    </source>
</evidence>
<accession>A0A0D2JTR2</accession>
<dbReference type="Proteomes" id="UP000054498">
    <property type="component" value="Unassembled WGS sequence"/>
</dbReference>
<organism evidence="3 4">
    <name type="scientific">Monoraphidium neglectum</name>
    <dbReference type="NCBI Taxonomy" id="145388"/>
    <lineage>
        <taxon>Eukaryota</taxon>
        <taxon>Viridiplantae</taxon>
        <taxon>Chlorophyta</taxon>
        <taxon>core chlorophytes</taxon>
        <taxon>Chlorophyceae</taxon>
        <taxon>CS clade</taxon>
        <taxon>Sphaeropleales</taxon>
        <taxon>Selenastraceae</taxon>
        <taxon>Monoraphidium</taxon>
    </lineage>
</organism>
<keyword evidence="2" id="KW-0472">Membrane</keyword>
<feature type="transmembrane region" description="Helical" evidence="2">
    <location>
        <begin position="209"/>
        <end position="231"/>
    </location>
</feature>
<reference evidence="3 4" key="1">
    <citation type="journal article" date="2013" name="BMC Genomics">
        <title>Reconstruction of the lipid metabolism for the microalga Monoraphidium neglectum from its genome sequence reveals characteristics suitable for biofuel production.</title>
        <authorList>
            <person name="Bogen C."/>
            <person name="Al-Dilaimi A."/>
            <person name="Albersmeier A."/>
            <person name="Wichmann J."/>
            <person name="Grundmann M."/>
            <person name="Rupp O."/>
            <person name="Lauersen K.J."/>
            <person name="Blifernez-Klassen O."/>
            <person name="Kalinowski J."/>
            <person name="Goesmann A."/>
            <person name="Mussgnug J.H."/>
            <person name="Kruse O."/>
        </authorList>
    </citation>
    <scope>NUCLEOTIDE SEQUENCE [LARGE SCALE GENOMIC DNA]</scope>
    <source>
        <strain evidence="3 4">SAG 48.87</strain>
    </source>
</reference>
<dbReference type="RefSeq" id="XP_013901327.1">
    <property type="nucleotide sequence ID" value="XM_014045873.1"/>
</dbReference>
<sequence length="261" mass="26455">MAITLAAARGDGPAAAPHADEHAALHLDNRDHQEQLPHEARQDAVSAVQQHQQPASARAPAGRGAPVMATQPAAGPAASAASTVVTPPGLEVPLGGFAIRLDENDPRSLGLAATTALRGQGIQGSIAEKLGAWLQAAVLKAEAEEASSPKHDEPFVRVLSSSSGPFSAAALGVAAPDPDGTAWAGGDALEVLMISQPAAGDAAHRWRQVAALAGALLMAEIGLALLAASAWSAARRAAEARAEAEGLEQPLLLEEIVARCI</sequence>
<evidence type="ECO:0000313" key="4">
    <source>
        <dbReference type="Proteomes" id="UP000054498"/>
    </source>
</evidence>
<evidence type="ECO:0000313" key="3">
    <source>
        <dbReference type="EMBL" id="KIZ02308.1"/>
    </source>
</evidence>
<gene>
    <name evidence="3" type="ORF">MNEG_5653</name>
</gene>
<keyword evidence="2" id="KW-0812">Transmembrane</keyword>
<keyword evidence="2" id="KW-1133">Transmembrane helix</keyword>
<evidence type="ECO:0000256" key="2">
    <source>
        <dbReference type="SAM" id="Phobius"/>
    </source>
</evidence>
<dbReference type="KEGG" id="mng:MNEG_5653"/>
<dbReference type="EMBL" id="KK101077">
    <property type="protein sequence ID" value="KIZ02308.1"/>
    <property type="molecule type" value="Genomic_DNA"/>
</dbReference>
<feature type="region of interest" description="Disordered" evidence="1">
    <location>
        <begin position="35"/>
        <end position="74"/>
    </location>
</feature>
<protein>
    <submittedName>
        <fullName evidence="3">Uncharacterized protein</fullName>
    </submittedName>
</protein>
<keyword evidence="4" id="KW-1185">Reference proteome</keyword>
<dbReference type="AlphaFoldDB" id="A0A0D2JTR2"/>
<name>A0A0D2JTR2_9CHLO</name>
<dbReference type="GeneID" id="25738530"/>
<feature type="compositionally biased region" description="Low complexity" evidence="1">
    <location>
        <begin position="54"/>
        <end position="74"/>
    </location>
</feature>
<proteinExistence type="predicted"/>